<evidence type="ECO:0000256" key="2">
    <source>
        <dbReference type="SAM" id="MobiDB-lite"/>
    </source>
</evidence>
<dbReference type="KEGG" id="vg:75687041"/>
<feature type="region of interest" description="Disordered" evidence="2">
    <location>
        <begin position="2323"/>
        <end position="2363"/>
    </location>
</feature>
<reference evidence="3 4" key="1">
    <citation type="submission" date="2021-04" db="EMBL/GenBank/DDBJ databases">
        <authorList>
            <person name="Shkoporov A.N."/>
            <person name="Stockdale S.R."/>
            <person name="Guerin E."/>
            <person name="Ross R.P."/>
            <person name="Hill C."/>
        </authorList>
    </citation>
    <scope>NUCLEOTIDE SEQUENCE [LARGE SCALE GENOMIC DNA]</scope>
    <source>
        <strain evidence="4">cr61_1</strain>
    </source>
</reference>
<proteinExistence type="predicted"/>
<evidence type="ECO:0000313" key="4">
    <source>
        <dbReference type="Proteomes" id="UP000827408"/>
    </source>
</evidence>
<feature type="region of interest" description="Disordered" evidence="2">
    <location>
        <begin position="1390"/>
        <end position="1508"/>
    </location>
</feature>
<dbReference type="Proteomes" id="UP000827408">
    <property type="component" value="Segment"/>
</dbReference>
<gene>
    <name evidence="3" type="primary">gp_67548</name>
</gene>
<dbReference type="EMBL" id="MZ130491">
    <property type="protein sequence ID" value="QWM90615.1"/>
    <property type="molecule type" value="Genomic_DNA"/>
</dbReference>
<feature type="coiled-coil region" evidence="1">
    <location>
        <begin position="1350"/>
        <end position="1384"/>
    </location>
</feature>
<feature type="compositionally biased region" description="Acidic residues" evidence="2">
    <location>
        <begin position="1427"/>
        <end position="1453"/>
    </location>
</feature>
<protein>
    <submittedName>
        <fullName evidence="3">Uncharacterized protein</fullName>
    </submittedName>
</protein>
<accession>A0AAE7RXP9</accession>
<evidence type="ECO:0000256" key="1">
    <source>
        <dbReference type="SAM" id="Coils"/>
    </source>
</evidence>
<keyword evidence="1" id="KW-0175">Coiled coil</keyword>
<feature type="compositionally biased region" description="Acidic residues" evidence="2">
    <location>
        <begin position="1496"/>
        <end position="1507"/>
    </location>
</feature>
<feature type="compositionally biased region" description="Polar residues" evidence="2">
    <location>
        <begin position="1470"/>
        <end position="1491"/>
    </location>
</feature>
<dbReference type="GeneID" id="75687041"/>
<feature type="compositionally biased region" description="Basic residues" evidence="2">
    <location>
        <begin position="1401"/>
        <end position="1414"/>
    </location>
</feature>
<sequence length="5676" mass="642169">MKFNSGKKKLTQTYTSPSAAEWRSRFDSNELAQLRAYSSPYNNGIYKNNVTSIDNAPAAYLSYVDNGDSSVNSNTSWLNASKIAATILSPAIGVVSHLGDFPNTFRALTQDMLKSAADSDKADIDDAELGLKDILLIRDYSNLVSERDSIIGKMHDAESFVGGRDSEYYQGLKLKVDDLNKKILGLDDYFKGDGRRRDVIADLMYDKSNLSFGDKARINSEFASKDTWSHDESNPVKKLGKFIADIPKFLVNEVQLGAHYLGKAANAVGLDNNKYYDDSITREVLKSDTAPLDLIDLTYRKNATGVNASKLNEYEKLYNKIINQKTVELNQDRYAARSGYLTNMQLLGAIPLAHYLYDGTLGEWSNARDAALSDKNHWMNSTHKFYDPEDIPKSFLDAKDKIGDSLVDMVLNPLYSAVQMASSITMMKHTIDAMSIDGLLNYAAKKIPYIGVATTAASVATSLDATVKSRQQETGMEKIQALSDRAYAELVAKRANIGDITDRIKYIAHQKGIDTTDMDLRELISIGVAYNMFTGDKDFELTKTDIRSGINKLVNANNALAIKDYMQSLPFYSFGGKAMNKFAEAAVNNSFSRGAARLLSKSLRNAPKIPGAVLGDFAKVEYTLPTFSGIFDSTVDKLANRFIRKDVDSAVKFANNAAKGLYTKSLGNYLKHKADLLLFEGTSEAIEEGQQLILQDRYGRGLYDNYNRAQNMFDVDEIFNNVGLAGESLLAYFGLKPFDKNLNTEEIRKAMNIGFISSVMQSGLMHSAKNLIGTHDDTNIRSLAKLMKADRTTSLLIGKHFNDYDDLRHLNMFYDAFRKGITDEKLMTSMTRLRDNMDENEFVTKDNMNADILLMKNAYKLYSNKELRDALKDSGVEPFSDKYKSIITTGAKRITDYQMSVAGVADNEKEVNSFNSDRSQAISELFNGALSEEQLADIEKNNPKLAATVKKLSSEFDSTLAKAKEESESNKKRFISNLNNFFAFKDNEHVVNYVREHHGSEKLGKAAREEELTRAFNDKKIREAAINYAYETEKRNTFDESVKDANSFVNNKYVRQYVDSIRRSGESLNKALSRIWGDEENRKEAIDAARDNWLNLNYNKELFVKDRVAVLSLYKLLKSIRNIKKIAKDRKAFLELVRKEMGLDIDTEKIKGMIDELSDIENEHKEREDGYLGNKKGSKIRHSYDDLFEDDIESYELDNDDDFQLAINRYFVNRAALNPLRAVMQAYTTIGNKKLAPELISLNNAINGRNSSEGFLSDDVKGYKQLLQVVNGQTGVDDEHIDKRDARRLMFKMSKEAAIKFVLNELNDSEHRYRIANRMWQDAPITQEDMNDAADGDNEANDKIDKHLKLVEVEIERRLQEGQLEDLEDNSEENEQIDDDLKDQLQGASTAEDELAGTYLHRNKKREERKKKKKQEILNSLSKGVVENEDEEEGDEDALSDDEYDDSDDEDNSDNGVELTHNGEFVPAKTTKTNEVILSQPKNEQDNSNDSKSQEDTEEDNVDDGDMTDQLLDQLDEDIDDDKDDQSDLDLQESLDNDLEEYYVDLLEQQDAAAIEALVATEERKANEAASVIEQGAFQEIEDPSMLDVEDYGKTGRVKYKGEVLSEKQSKQLMDELIILGKAEIDGFDQEDLPDGSISETPQYRLNATNSNISSFVSNTFFYQPNPDVDQETGEDLLMKLTVNGKLVKLNKPLASGRVLSLKLSTPGWLQSAKKYYIVTQSLQARDNTLFDDSDSMTVSLILEDDEHTYATSLRSLGEMVSDVNGDPDSKYRVSLKKNLIDRLVAQGVDFNKILEPGQSLPKKFSARAKLARNAINKKEMELAKSWWMSQGRSEELFETWWKNKPLKKNYHKSEHNTIYKQDLSTWRNVHTLFKILARKYYQMPGKKILTEDAIKDQIQALQSLRNDIINRYLDKEYLTVTEDGKLVKRLVYKFPAEVRTDVTPMYVQLSNGVINNTDEFRVIGDIQNPSIDDVQRDINNGNILLGFGKGVFAGSSEQYSIQGLLSKDEDVVYHGKGLSGKIYWLVKGLSNSDTRVPIMLHEEKFDTLEVAAKNGKTKTKFIGSPEDVELALAFDPLTRELVNSKNDGTVPSAAEILLYMLCRRFDFGTTDLNKIAEIIEFFIHSGERTLLRNQPKVGEDPMNFLASKQLFFGKISEDEPVKLHIGIGSLLNGFQLQSFTPEEIFADTEDGIKLRKTLVHAIATLMHWNTDREFMNKAIEVGNNTSVINGFIQHLIGKYYNSSGLSLEEQLDKSISILGNKQLSFKVRDFFKLSGNGKKIEPKKNVSILAWMIKNKKISTDVGQNVFKDPFVFGFGAQGGNQTAPTADGSTNLRIDNTSNKQPAKEIKSNKPKSSKQKEGKQITATLKVNTGFSIINPDLFNNSQPTSNEKQIALRRNMGFKSPENEEEREQYRLKIEQGYRRAAANGGLQDRIYITDAYVNKNFSKFNLSQINSLIDKMKETVLDFLDKYNKQYGTDYKIDNIEGITTNTALTLINLARIGNGYLHLDLYKNGNGKLMFTTGSVNKTWSTPVTGVYSKNKSKGKFDKDKAVTWLQDHLGINRYNIIVRNGVMRSTDNELIFGVTLVSLDKIAGELTGMIMLSKDGGEGVTYHEAWHYVNLLLNDKHTRLKIWDSYAKDHKELQKKGVANLLIEEALADAFVKYITEQLDKSLSGIVKRLFNNVLDFVVVSRRKSAYRNLFKSIKSGDFKNSEHLDLESAKEFADRYKNGVKSIDYSVSGYTKEELDKLNYIDNHTDLFNTLQSVIRKIVSDFNIDSVDKLKRLSGAYDSRSQVTFKAILEKIDDMIDSSESDQYADMLSDIRDNPEFLRRKLIETFSDFGINVKIKHDEEENESEKREDAKDFEFDKFDLSVSKKDNAAMRVKMFMYSIPKYKVIENEDGSQTVINETDGFGSNLFWDFNEAWTKILGDLWQASSLDDKYQEDFKDKDGNILYRAGDYKYNSIYGMVYKRAESDVFYKALKDKLDSLTSENSSDAQLRSQLYATINSSKPTVMYIKISDPIERLDDEFEDILDSADIDSSLYQFLLVADVMRQWRFNDDSLISAQRNIARNWSKNLASNGLIKFDESKGSVVSSTFVNNRNKELKNLTSSLVKLTLKRNGRYVNNQDYVRRALTVGIDGNPSIKEQVIKFLNKLGIDQDKQSLDIFVALGTDKKMVDDYQYAEILLKALSSTDKSKGGFGFIVGQQLINAIGEGIILSELGSEFDKDLDLVFNNYNSLSIIARLASAWNAAHPSPAEFSAKGPNGEMYYPISQNNYISDKIRNLNDKESGEAEKLRKDPYSEHSILLDVSDSVDKLDPSTLIKINTFVGLKDGNRLNGGDYFGITAMEDYLSKLFMTESDQLIFPTMADKKTWNSLTSKNLKLQHDVLIVGTPKKLLMNFAKLEFLNNNRSIISHDSEGNVIETPIDQLDDFELGRAAYSWFELMDDNNPVKRHIYEQANSYLLQSQQSGFNINDLGTTATPRFSNGTIQIFSNYILSEINSLIQYYSKDNIKYLINNPNKLLENFHGKVKDGRMDFSGNGGKMRYFYDVPTANIGRYVFSEGTNINLALEMLFNLLKNIEDSKVAVNLANPAQLTIKAKLSDIRSLSGDSEELDGFELIRAYLDDLKKSLFKEDLGLTYPRQEFTDSINEYLVNKTLQELLVISQPGPLLLVENKDGQHLPKYIPAQFLEVYRKLLSDSKLFGTAGIYNNKAVLASTLFSLIGNYVVNSQISTIEIEKVFSGDPAQYKWKGSKTSKSKVTAIINGNTYEIVDKVLNLSDLHSDKIKRLGSMLSPGLEVRNQYNGYEEILLDIPNHTKYTVLDIEDVKAPSLFYELTKQNFKVLLVVDKIRNGKVDEYLDKFTDQLSNELYDLAKEKKGDSVKYKRISVNNVIDLLYSDADYFNRFYNMLPKDLKENIESDLDLQMSPYKKINVCDALVMIRPDLYRRIRIGLGEWSFEPDETGYSDQLAYDIIENGYYINEDGRHVDVDPSEWMKNTLLALKVSKLLLFPLKMSYFENESINEGRNSRNRALLNKMAIFPVFKFNKSTDSGSLIYDRMNKAGNELDMIVFKSAAKVGAVQNGLLIISKDKTVKTGVSDISDELSNDSDTRLDYETGEVINKEGNGSLAVKVLDLNNLRLQLNTHAHEVDSRSIGTQMFKLASSNIVDDEKYGSGSNRRLGRVIRRDITNSIKLLTLFGVDDVKDRFFTSSGRLNSLEVRKFVEDICESNGLGISAKQIIHSGGVIASLPSRGVFENSVSLFVNRLVVNINTKGGTAIQQSVLGFVAFNRKKNILTQEEAAKKGFIEFNDGKELKWNKEDNSTLVLLSENFFRDIVPAEYKGNFEATRQWLLDHNIIGENAKPFGVGYRIPTQGQSSMFAAQVADILPKQNGDLIIVPREFTGQTGSDFDVDKLFLALKKFDSKGKPFEIGEQEVADLLSGAISKDDVIKIHAAKDLGINPDEFDKYLESLNDIQLEKLEDYYSQYNIEEAVKNHLLDNYILILTDKKNFSLARGSIDVITELLQEELIKPYLKDGSSGYAEGGYQLLPSFQTLRKLEFSVGKTGIGPFALNVTNLSLTQLTGLTLRYDKNNAYGFGSLDAIYGEDDRRIADWLSAMVNANVDVAKDPYVFALNVNQTTYKHTNFLIRAGKGLATFTFLTQPSIKQFANIMNNAGNVYGFNLSGEKVEGEFPGALKSKVAKLIYSSLLRELKLCLNNILDEEQTETVLKFIKYVNKLIKGKKESSEEKVFRPFDKKSMFNIEIGIQSLKSAKADYGFEKAVSLAYLACALESFLEIYKYADKLSDLVKASLIDTKKFGNSIAKQINFSNTVDVFKNTIGFYINKPGFDEKVEQYIKELKSRGILMTKQQAESRFAIDMYYKNTFLGSKFYNAINLTRYILSALTFTATRLFDNIFRNIAGQVNGFVDVSDNKGTVNYSKISDEKKVTDIAESVDNAIRFLSFFGIGSKLYGDPKFRQQHPDAIDFTFGGDVNALKNKIKDILFGNENQKDIFFRFRSLVNDIVNHPENYPGLVDPESLAIQNELLLYLNPITANSKSPVGRFSLSLNQMTVGLNKKLILSSAFALLLSYQNEEVLKLAQDLVFYAYYSSYDQNGINSFFDLVPTEYRALYDNALSHSIYLMNKDNSEMLDALTKLYLLLRNNDLTDRASNIIDIISRNYWYNDNIVKTYYINESDSVLLDPYGKDVLGLPVISTNNGNKAFPSFITTSNIDNSYIKIKSGSEYMLYKCIGSVIKTKNDEDSDKHIGDSYVYCAVNKAGYRGTGTNILEMYDSFGSNSIFEQNKLDSEFAQDKVMKDVQKMVDDSNKANDGYSFELVWYDKPIQESLSSNYDNYIKPTPITSELKTVNVGSVKLNAGKSKPDAFGIAKADVVINLTPSEEKSDDDLKTVFGEDNKAKTISIGINEDVSKYMSNILKLVNKDGAVIHFTTSSFDYLFENAISKEDIDKYIEEELDRLSLTYDKYNLKDKELLLQQNKELLEQYKAKRVLMLRKMYEFVNELLDYISANEVNIDHISTSSTKYNGSRRFALSKAVSTVSNLRSNLFSNKNQIYVHKNLSSDKKSFKNYIKELNYEIEDYKSYAERLEESAKDQLLDYLTNQMIDTDNQLIEAVKNNISDLSNPLLGGIMNSESEDDFLGEVQEDIEESQDDLNSNKC</sequence>
<evidence type="ECO:0000313" key="3">
    <source>
        <dbReference type="EMBL" id="QWM90615.1"/>
    </source>
</evidence>
<name>A0AAE7RXP9_9CAUD</name>
<dbReference type="RefSeq" id="YP_010509555.1">
    <property type="nucleotide sequence ID" value="NC_067209.1"/>
</dbReference>
<keyword evidence="4" id="KW-1185">Reference proteome</keyword>
<feature type="compositionally biased region" description="Polar residues" evidence="2">
    <location>
        <begin position="2323"/>
        <end position="2343"/>
    </location>
</feature>
<organism evidence="3 4">
    <name type="scientific">uncultured phage cr61_1</name>
    <dbReference type="NCBI Taxonomy" id="2986417"/>
    <lineage>
        <taxon>Viruses</taxon>
        <taxon>Duplodnaviria</taxon>
        <taxon>Heunggongvirae</taxon>
        <taxon>Uroviricota</taxon>
        <taxon>Caudoviricetes</taxon>
        <taxon>Crassvirales</taxon>
        <taxon>Suoliviridae</taxon>
        <taxon>Oafivirinae</taxon>
        <taxon>Bohxovirus</taxon>
        <taxon>Bohxovirus oralis</taxon>
    </lineage>
</organism>